<feature type="domain" description="Glycosyltransferase subfamily 4-like N-terminal" evidence="5">
    <location>
        <begin position="10"/>
        <end position="188"/>
    </location>
</feature>
<dbReference type="GO" id="GO:0016757">
    <property type="term" value="F:glycosyltransferase activity"/>
    <property type="evidence" value="ECO:0007669"/>
    <property type="project" value="UniProtKB-KW"/>
</dbReference>
<dbReference type="Proteomes" id="UP000309133">
    <property type="component" value="Unassembled WGS sequence"/>
</dbReference>
<keyword evidence="7" id="KW-1185">Reference proteome</keyword>
<dbReference type="PANTHER" id="PTHR45947:SF3">
    <property type="entry name" value="SULFOQUINOVOSYL TRANSFERASE SQD2"/>
    <property type="match status" value="1"/>
</dbReference>
<accession>A0A4S4FDJ3</accession>
<name>A0A4S4FDJ3_9MICO</name>
<evidence type="ECO:0000259" key="4">
    <source>
        <dbReference type="Pfam" id="PF00534"/>
    </source>
</evidence>
<dbReference type="Pfam" id="PF13439">
    <property type="entry name" value="Glyco_transf_4"/>
    <property type="match status" value="1"/>
</dbReference>
<evidence type="ECO:0000259" key="5">
    <source>
        <dbReference type="Pfam" id="PF13439"/>
    </source>
</evidence>
<dbReference type="EMBL" id="SSSM01000007">
    <property type="protein sequence ID" value="THG28151.1"/>
    <property type="molecule type" value="Genomic_DNA"/>
</dbReference>
<keyword evidence="3 6" id="KW-0808">Transferase</keyword>
<dbReference type="GO" id="GO:1901137">
    <property type="term" value="P:carbohydrate derivative biosynthetic process"/>
    <property type="evidence" value="ECO:0007669"/>
    <property type="project" value="UniProtKB-ARBA"/>
</dbReference>
<dbReference type="OrthoDB" id="9802525at2"/>
<evidence type="ECO:0000256" key="1">
    <source>
        <dbReference type="ARBA" id="ARBA00021292"/>
    </source>
</evidence>
<evidence type="ECO:0000256" key="3">
    <source>
        <dbReference type="ARBA" id="ARBA00022679"/>
    </source>
</evidence>
<sequence>MVGDTFPPDVNGASNFSVRLAAGLARRGHNVHVVAQAHTWRQTAGPEEHEGATFTVHRLRSTRWPGHDWIRFVNPLRINANMRRIIREVNPDVLHSQAHLLAGRGGSTEAIKVGLRIVNTNHFMPENLIEHTGLPKFIWPLGVTITWKDATRILKRASAITTPTRRAADYLESKTGLHGVHAVSCGIRAADYTPSFEPRTENRVAFTGRVTGEKQIDKLLEAVAIMPADLNTIVDIIGDGDQRKALEEQAVRLGIADRVIFHGRVSDAKLRSLLTGATVFAMPSIAELQSISTMEAMASGLPIVAADAMALPHLVHDGENGFLFPPGDIPALAERLERVLRLPEDELAIMKNASLRLIEPHDIETTLDVFERLYRGEDVDDPVTEVPPLSSKLREQFRGLRRRARDALTD</sequence>
<proteinExistence type="predicted"/>
<protein>
    <recommendedName>
        <fullName evidence="1">D-inositol 3-phosphate glycosyltransferase</fullName>
    </recommendedName>
</protein>
<reference evidence="6 7" key="1">
    <citation type="submission" date="2019-04" db="EMBL/GenBank/DDBJ databases">
        <authorList>
            <person name="Jiang L."/>
        </authorList>
    </citation>
    <scope>NUCLEOTIDE SEQUENCE [LARGE SCALE GENOMIC DNA]</scope>
    <source>
        <strain evidence="6 7">YIM 131853</strain>
    </source>
</reference>
<evidence type="ECO:0000313" key="6">
    <source>
        <dbReference type="EMBL" id="THG28151.1"/>
    </source>
</evidence>
<keyword evidence="2" id="KW-0328">Glycosyltransferase</keyword>
<dbReference type="InterPro" id="IPR050194">
    <property type="entry name" value="Glycosyltransferase_grp1"/>
</dbReference>
<dbReference type="Gene3D" id="3.40.50.2000">
    <property type="entry name" value="Glycogen Phosphorylase B"/>
    <property type="match status" value="2"/>
</dbReference>
<organism evidence="6 7">
    <name type="scientific">Naasia lichenicola</name>
    <dbReference type="NCBI Taxonomy" id="2565933"/>
    <lineage>
        <taxon>Bacteria</taxon>
        <taxon>Bacillati</taxon>
        <taxon>Actinomycetota</taxon>
        <taxon>Actinomycetes</taxon>
        <taxon>Micrococcales</taxon>
        <taxon>Microbacteriaceae</taxon>
        <taxon>Naasia</taxon>
    </lineage>
</organism>
<dbReference type="PANTHER" id="PTHR45947">
    <property type="entry name" value="SULFOQUINOVOSYL TRANSFERASE SQD2"/>
    <property type="match status" value="1"/>
</dbReference>
<dbReference type="InterPro" id="IPR001296">
    <property type="entry name" value="Glyco_trans_1"/>
</dbReference>
<comment type="caution">
    <text evidence="6">The sequence shown here is derived from an EMBL/GenBank/DDBJ whole genome shotgun (WGS) entry which is preliminary data.</text>
</comment>
<dbReference type="SUPFAM" id="SSF53756">
    <property type="entry name" value="UDP-Glycosyltransferase/glycogen phosphorylase"/>
    <property type="match status" value="1"/>
</dbReference>
<dbReference type="AlphaFoldDB" id="A0A4S4FDJ3"/>
<evidence type="ECO:0000256" key="2">
    <source>
        <dbReference type="ARBA" id="ARBA00022676"/>
    </source>
</evidence>
<dbReference type="Pfam" id="PF00534">
    <property type="entry name" value="Glycos_transf_1"/>
    <property type="match status" value="1"/>
</dbReference>
<evidence type="ECO:0000313" key="7">
    <source>
        <dbReference type="Proteomes" id="UP000309133"/>
    </source>
</evidence>
<feature type="domain" description="Glycosyl transferase family 1" evidence="4">
    <location>
        <begin position="197"/>
        <end position="353"/>
    </location>
</feature>
<dbReference type="InterPro" id="IPR028098">
    <property type="entry name" value="Glyco_trans_4-like_N"/>
</dbReference>
<gene>
    <name evidence="6" type="ORF">E6C64_18750</name>
</gene>
<dbReference type="RefSeq" id="WP_136429467.1">
    <property type="nucleotide sequence ID" value="NZ_SSSM01000007.1"/>
</dbReference>